<keyword evidence="4" id="KW-0808">Transferase</keyword>
<dbReference type="VEuPathDB" id="FungiDB:H257_00042"/>
<dbReference type="Proteomes" id="UP000265716">
    <property type="component" value="Unassembled WGS sequence"/>
</dbReference>
<dbReference type="PANTHER" id="PTHR31392">
    <property type="entry name" value="ALPHA-1,3-MANNOSYLTRANSFERASE MNN1-RELATED"/>
    <property type="match status" value="1"/>
</dbReference>
<dbReference type="Pfam" id="PF11051">
    <property type="entry name" value="Mannosyl_trans3"/>
    <property type="match status" value="1"/>
</dbReference>
<evidence type="ECO:0000256" key="1">
    <source>
        <dbReference type="ARBA" id="ARBA00004606"/>
    </source>
</evidence>
<organism evidence="12 13">
    <name type="scientific">Aphanomyces astaci</name>
    <name type="common">Crayfish plague agent</name>
    <dbReference type="NCBI Taxonomy" id="112090"/>
    <lineage>
        <taxon>Eukaryota</taxon>
        <taxon>Sar</taxon>
        <taxon>Stramenopiles</taxon>
        <taxon>Oomycota</taxon>
        <taxon>Saprolegniomycetes</taxon>
        <taxon>Saprolegniales</taxon>
        <taxon>Verrucalvaceae</taxon>
        <taxon>Aphanomyces</taxon>
    </lineage>
</organism>
<evidence type="ECO:0000259" key="11">
    <source>
        <dbReference type="Pfam" id="PF04677"/>
    </source>
</evidence>
<feature type="region of interest" description="Disordered" evidence="10">
    <location>
        <begin position="235"/>
        <end position="261"/>
    </location>
</feature>
<proteinExistence type="inferred from homology"/>
<feature type="region of interest" description="Disordered" evidence="10">
    <location>
        <begin position="487"/>
        <end position="510"/>
    </location>
</feature>
<comment type="similarity">
    <text evidence="2">Belongs to the MNN1/MNT family.</text>
</comment>
<evidence type="ECO:0000256" key="8">
    <source>
        <dbReference type="ARBA" id="ARBA00023136"/>
    </source>
</evidence>
<reference evidence="12 13" key="1">
    <citation type="submission" date="2018-08" db="EMBL/GenBank/DDBJ databases">
        <title>Aphanomyces genome sequencing and annotation.</title>
        <authorList>
            <person name="Minardi D."/>
            <person name="Oidtmann B."/>
            <person name="Van Der Giezen M."/>
            <person name="Studholme D.J."/>
        </authorList>
    </citation>
    <scope>NUCLEOTIDE SEQUENCE [LARGE SCALE GENOMIC DNA]</scope>
    <source>
        <strain evidence="12 13">SA</strain>
    </source>
</reference>
<evidence type="ECO:0000256" key="5">
    <source>
        <dbReference type="ARBA" id="ARBA00022692"/>
    </source>
</evidence>
<gene>
    <name evidence="12" type="ORF">DYB38_007620</name>
</gene>
<dbReference type="InterPro" id="IPR022751">
    <property type="entry name" value="Alpha_mannosyltransferase"/>
</dbReference>
<keyword evidence="8" id="KW-0472">Membrane</keyword>
<dbReference type="AlphaFoldDB" id="A0A397DGH6"/>
<dbReference type="GO" id="GO:0000033">
    <property type="term" value="F:alpha-1,3-mannosyltransferase activity"/>
    <property type="evidence" value="ECO:0007669"/>
    <property type="project" value="TreeGrafter"/>
</dbReference>
<keyword evidence="5" id="KW-0812">Transmembrane</keyword>
<feature type="compositionally biased region" description="Polar residues" evidence="10">
    <location>
        <begin position="247"/>
        <end position="259"/>
    </location>
</feature>
<dbReference type="SUPFAM" id="SSF53448">
    <property type="entry name" value="Nucleotide-diphospho-sugar transferases"/>
    <property type="match status" value="1"/>
</dbReference>
<protein>
    <recommendedName>
        <fullName evidence="11">Cwf19-like C-terminal domain-containing protein</fullName>
    </recommendedName>
</protein>
<dbReference type="GO" id="GO:0005794">
    <property type="term" value="C:Golgi apparatus"/>
    <property type="evidence" value="ECO:0007669"/>
    <property type="project" value="TreeGrafter"/>
</dbReference>
<evidence type="ECO:0000313" key="13">
    <source>
        <dbReference type="Proteomes" id="UP000265716"/>
    </source>
</evidence>
<evidence type="ECO:0000256" key="6">
    <source>
        <dbReference type="ARBA" id="ARBA00022968"/>
    </source>
</evidence>
<evidence type="ECO:0000256" key="2">
    <source>
        <dbReference type="ARBA" id="ARBA00009105"/>
    </source>
</evidence>
<evidence type="ECO:0000313" key="12">
    <source>
        <dbReference type="EMBL" id="RHY64842.1"/>
    </source>
</evidence>
<dbReference type="GO" id="GO:0016020">
    <property type="term" value="C:membrane"/>
    <property type="evidence" value="ECO:0007669"/>
    <property type="project" value="UniProtKB-SubCell"/>
</dbReference>
<accession>A0A397DGH6</accession>
<dbReference type="CDD" id="cd07380">
    <property type="entry name" value="MPP_CWF19_N"/>
    <property type="match status" value="1"/>
</dbReference>
<dbReference type="InterPro" id="IPR029044">
    <property type="entry name" value="Nucleotide-diphossugar_trans"/>
</dbReference>
<dbReference type="Pfam" id="PF04677">
    <property type="entry name" value="CwfJ_C_1"/>
    <property type="match status" value="1"/>
</dbReference>
<dbReference type="GO" id="GO:0006493">
    <property type="term" value="P:protein O-linked glycosylation"/>
    <property type="evidence" value="ECO:0007669"/>
    <property type="project" value="TreeGrafter"/>
</dbReference>
<name>A0A397DGH6_APHAT</name>
<evidence type="ECO:0000256" key="4">
    <source>
        <dbReference type="ARBA" id="ARBA00022679"/>
    </source>
</evidence>
<dbReference type="PANTHER" id="PTHR31392:SF1">
    <property type="entry name" value="ALPHA-1,3-MANNOSYLTRANSFERASE MNN1-RELATED"/>
    <property type="match status" value="1"/>
</dbReference>
<feature type="domain" description="Cwf19-like C-terminal" evidence="11">
    <location>
        <begin position="273"/>
        <end position="350"/>
    </location>
</feature>
<evidence type="ECO:0000256" key="9">
    <source>
        <dbReference type="ARBA" id="ARBA00023180"/>
    </source>
</evidence>
<keyword evidence="7" id="KW-1133">Transmembrane helix</keyword>
<dbReference type="EMBL" id="QUTC01004406">
    <property type="protein sequence ID" value="RHY64842.1"/>
    <property type="molecule type" value="Genomic_DNA"/>
</dbReference>
<comment type="subcellular location">
    <subcellularLocation>
        <location evidence="1">Membrane</location>
        <topology evidence="1">Single-pass type II membrane protein</topology>
    </subcellularLocation>
</comment>
<dbReference type="VEuPathDB" id="FungiDB:H257_00043"/>
<evidence type="ECO:0000256" key="10">
    <source>
        <dbReference type="SAM" id="MobiDB-lite"/>
    </source>
</evidence>
<comment type="caution">
    <text evidence="12">The sequence shown here is derived from an EMBL/GenBank/DDBJ whole genome shotgun (WGS) entry which is preliminary data.</text>
</comment>
<keyword evidence="6" id="KW-0735">Signal-anchor</keyword>
<evidence type="ECO:0000256" key="7">
    <source>
        <dbReference type="ARBA" id="ARBA00022989"/>
    </source>
</evidence>
<keyword evidence="3" id="KW-0328">Glycosyltransferase</keyword>
<evidence type="ECO:0000256" key="3">
    <source>
        <dbReference type="ARBA" id="ARBA00022676"/>
    </source>
</evidence>
<keyword evidence="9" id="KW-0325">Glycoprotein</keyword>
<dbReference type="InterPro" id="IPR006768">
    <property type="entry name" value="Cwf19-like_C_dom-1"/>
</dbReference>
<sequence>MVKVLLSGDVGGNWDALHARVEKLHTSAHGPFDVVLCAGFSDVSANAIRAWPLPVYVLGGLGDQPKNTSTNLHVVSENSVHTISGLHVAFLADPEAVQSFRSALTAQPVDLLITTDYPQGFDQLVSVEQIPSSLQRSIAEAVEMAVPRYHIAATHGLFYQRLPYVTTHGATRRVTRFIGLGQVGVSPDKDKKWMHALNLDVFSSSASVEIPAGTTQSPFEATKRLRQDAIAFQPRKRPGLSAEKAQQLMQQSSQGSKQHSFYDHTQHARLPNRQECWFCLSTPTVEMHLISQCTLRDGSIGNEAYLAIPKGPIVPDHALIVPIQHTASMTTISAAARAEVNQFKAALTAYVYMEAFHNEGTKYKVDFTPLPDGAEIEASEYLLVECPSPPTRLLHTVHGKHYMQFGRDAVAALLNMPRRGNWKRTTSLSSILVSVFAVCLLCQAVLFRNIFSAVADLQHDDDHRAHLRSVAAAATWSDLVEAGIDNSTSHSTRASSQNTTEPTGPSGSASKSIDALLPFNSNASVSLASVVEPTTTSNYAPLSSAAASPSSSLHPWTVADVSFDRVMDADTRGVFVSKFASAPRGIVMCMHTRMVPMGVSLIQELRALGNIDPVQVFYCLPNELSSTDVTLLTGLGNVEVVDLCSVLVTSRVFADHGVASRFQNFWLKPLALVFSPFPNVLLVDVDTIFLHDPALLWTSSPVVDTGTLFFHDRVLDFSQFLNQDVGPDDGQTFIQVFFDTFPYAAVNLTRPAAISDTMRRSMVWNKHTAHEQDSSVVLIDKTRAGPHVLETLWYLVTVKRFQDQITFSWGDKEAFWLAFELAGIPYAFSPWNCGVVSLPDDAALHPTTLCGSLAQYWPDLNKNDVFFVNGNAVVNVYRLGDGRHTDWAARAASLVAAIPKLVTPRHTRHPTSQNRQGLDQTCLLGEGATDIPPAFQDIAERRIRRGQAIEDRAAKNDSMWVNTVHDLGQLHTLKLVRQRC</sequence>